<dbReference type="Proteomes" id="UP001162992">
    <property type="component" value="Chromosome 1"/>
</dbReference>
<reference evidence="2" key="1">
    <citation type="journal article" date="2024" name="Proc. Natl. Acad. Sci. U.S.A.">
        <title>Extraordinary preservation of gene collinearity over three hundred million years revealed in homosporous lycophytes.</title>
        <authorList>
            <person name="Li C."/>
            <person name="Wickell D."/>
            <person name="Kuo L.Y."/>
            <person name="Chen X."/>
            <person name="Nie B."/>
            <person name="Liao X."/>
            <person name="Peng D."/>
            <person name="Ji J."/>
            <person name="Jenkins J."/>
            <person name="Williams M."/>
            <person name="Shu S."/>
            <person name="Plott C."/>
            <person name="Barry K."/>
            <person name="Rajasekar S."/>
            <person name="Grimwood J."/>
            <person name="Han X."/>
            <person name="Sun S."/>
            <person name="Hou Z."/>
            <person name="He W."/>
            <person name="Dai G."/>
            <person name="Sun C."/>
            <person name="Schmutz J."/>
            <person name="Leebens-Mack J.H."/>
            <person name="Li F.W."/>
            <person name="Wang L."/>
        </authorList>
    </citation>
    <scope>NUCLEOTIDE SEQUENCE [LARGE SCALE GENOMIC DNA]</scope>
    <source>
        <strain evidence="2">cv. PW_Plant_1</strain>
    </source>
</reference>
<protein>
    <submittedName>
        <fullName evidence="1">Uncharacterized protein</fullName>
    </submittedName>
</protein>
<dbReference type="EMBL" id="CM055092">
    <property type="protein sequence ID" value="KAJ7568511.1"/>
    <property type="molecule type" value="Genomic_DNA"/>
</dbReference>
<comment type="caution">
    <text evidence="1">The sequence shown here is derived from an EMBL/GenBank/DDBJ whole genome shotgun (WGS) entry which is preliminary data.</text>
</comment>
<name>A0ACC2EPT5_DIPCM</name>
<organism evidence="1 2">
    <name type="scientific">Diphasiastrum complanatum</name>
    <name type="common">Issler's clubmoss</name>
    <name type="synonym">Lycopodium complanatum</name>
    <dbReference type="NCBI Taxonomy" id="34168"/>
    <lineage>
        <taxon>Eukaryota</taxon>
        <taxon>Viridiplantae</taxon>
        <taxon>Streptophyta</taxon>
        <taxon>Embryophyta</taxon>
        <taxon>Tracheophyta</taxon>
        <taxon>Lycopodiopsida</taxon>
        <taxon>Lycopodiales</taxon>
        <taxon>Lycopodiaceae</taxon>
        <taxon>Lycopodioideae</taxon>
        <taxon>Diphasiastrum</taxon>
    </lineage>
</organism>
<sequence length="113" mass="13169">MPFTLHVIYETLRLTNVSHGLYRTPIEDIQYQGYTISKGWTVLAYARAVHLDGDIYEDPLAFNPWRWKVLNRPCLRPSIASWYLEEGQTMRRIRAGKARNRSVPSSSCDQIQI</sequence>
<accession>A0ACC2EPT5</accession>
<proteinExistence type="predicted"/>
<gene>
    <name evidence="1" type="ORF">O6H91_01G035500</name>
</gene>
<keyword evidence="2" id="KW-1185">Reference proteome</keyword>
<evidence type="ECO:0000313" key="1">
    <source>
        <dbReference type="EMBL" id="KAJ7568511.1"/>
    </source>
</evidence>
<evidence type="ECO:0000313" key="2">
    <source>
        <dbReference type="Proteomes" id="UP001162992"/>
    </source>
</evidence>